<feature type="compositionally biased region" description="Polar residues" evidence="1">
    <location>
        <begin position="86"/>
        <end position="99"/>
    </location>
</feature>
<evidence type="ECO:0000256" key="1">
    <source>
        <dbReference type="SAM" id="MobiDB-lite"/>
    </source>
</evidence>
<sequence length="125" mass="13951">MKHQLMTHEVRAQGLTSHLEYAFLEGDNEIPFIIAKEFECHGESRSHKGVAIPTASIAWKHSDIKVINPEFCTHKNSKGKVYTPAVPTSETGSAPSRVSTLKKLSRKELRPSAESHITIRESSQE</sequence>
<proteinExistence type="predicted"/>
<reference evidence="2" key="1">
    <citation type="journal article" date="2022" name="Int. J. Mol. Sci.">
        <title>Draft Genome of Tanacetum Coccineum: Genomic Comparison of Closely Related Tanacetum-Family Plants.</title>
        <authorList>
            <person name="Yamashiro T."/>
            <person name="Shiraishi A."/>
            <person name="Nakayama K."/>
            <person name="Satake H."/>
        </authorList>
    </citation>
    <scope>NUCLEOTIDE SEQUENCE</scope>
</reference>
<feature type="compositionally biased region" description="Basic and acidic residues" evidence="1">
    <location>
        <begin position="106"/>
        <end position="125"/>
    </location>
</feature>
<keyword evidence="3" id="KW-1185">Reference proteome</keyword>
<gene>
    <name evidence="2" type="ORF">Tco_0955836</name>
</gene>
<accession>A0ABQ5E8D8</accession>
<evidence type="ECO:0000313" key="3">
    <source>
        <dbReference type="Proteomes" id="UP001151760"/>
    </source>
</evidence>
<evidence type="ECO:0000313" key="2">
    <source>
        <dbReference type="EMBL" id="GJT47121.1"/>
    </source>
</evidence>
<dbReference type="EMBL" id="BQNB010016041">
    <property type="protein sequence ID" value="GJT47121.1"/>
    <property type="molecule type" value="Genomic_DNA"/>
</dbReference>
<name>A0ABQ5E8D8_9ASTR</name>
<feature type="region of interest" description="Disordered" evidence="1">
    <location>
        <begin position="81"/>
        <end position="125"/>
    </location>
</feature>
<protein>
    <submittedName>
        <fullName evidence="2">Uncharacterized protein</fullName>
    </submittedName>
</protein>
<organism evidence="2 3">
    <name type="scientific">Tanacetum coccineum</name>
    <dbReference type="NCBI Taxonomy" id="301880"/>
    <lineage>
        <taxon>Eukaryota</taxon>
        <taxon>Viridiplantae</taxon>
        <taxon>Streptophyta</taxon>
        <taxon>Embryophyta</taxon>
        <taxon>Tracheophyta</taxon>
        <taxon>Spermatophyta</taxon>
        <taxon>Magnoliopsida</taxon>
        <taxon>eudicotyledons</taxon>
        <taxon>Gunneridae</taxon>
        <taxon>Pentapetalae</taxon>
        <taxon>asterids</taxon>
        <taxon>campanulids</taxon>
        <taxon>Asterales</taxon>
        <taxon>Asteraceae</taxon>
        <taxon>Asteroideae</taxon>
        <taxon>Anthemideae</taxon>
        <taxon>Anthemidinae</taxon>
        <taxon>Tanacetum</taxon>
    </lineage>
</organism>
<dbReference type="Proteomes" id="UP001151760">
    <property type="component" value="Unassembled WGS sequence"/>
</dbReference>
<comment type="caution">
    <text evidence="2">The sequence shown here is derived from an EMBL/GenBank/DDBJ whole genome shotgun (WGS) entry which is preliminary data.</text>
</comment>
<reference evidence="2" key="2">
    <citation type="submission" date="2022-01" db="EMBL/GenBank/DDBJ databases">
        <authorList>
            <person name="Yamashiro T."/>
            <person name="Shiraishi A."/>
            <person name="Satake H."/>
            <person name="Nakayama K."/>
        </authorList>
    </citation>
    <scope>NUCLEOTIDE SEQUENCE</scope>
</reference>